<dbReference type="PRINTS" id="PR00111">
    <property type="entry name" value="ABHYDROLASE"/>
</dbReference>
<sequence>MPEIRANGITLHYQWQGREDGPVLVLINGLLTDLTSWNGHLPHFTPYFRVLTYDCRGQGASEKPDDGPYTPRLHADDLKGLLDGLGVEKAALLGVSSGACVALSFAGRWPERVSALVLANGYGAADTAMQVKLNSWLRAMEAGGGSLRFDVSVAWIWGATFLNRHYEALRPWREKGTALPAHAVLHLIRGAMDHDALDQAANITCPTLLMTGDEDVLTPLRYSRALEQRIPGSRVVVLPEAGHCMFLEQVDLFSRTALDFLRQALLA</sequence>
<dbReference type="GO" id="GO:0016787">
    <property type="term" value="F:hydrolase activity"/>
    <property type="evidence" value="ECO:0007669"/>
    <property type="project" value="UniProtKB-KW"/>
</dbReference>
<dbReference type="GO" id="GO:0016020">
    <property type="term" value="C:membrane"/>
    <property type="evidence" value="ECO:0007669"/>
    <property type="project" value="TreeGrafter"/>
</dbReference>
<name>A0A953LKM0_SYMTR</name>
<dbReference type="Proteomes" id="UP000732377">
    <property type="component" value="Unassembled WGS sequence"/>
</dbReference>
<keyword evidence="1 3" id="KW-0378">Hydrolase</keyword>
<dbReference type="InterPro" id="IPR029058">
    <property type="entry name" value="AB_hydrolase_fold"/>
</dbReference>
<feature type="domain" description="AB hydrolase-1" evidence="2">
    <location>
        <begin position="22"/>
        <end position="248"/>
    </location>
</feature>
<dbReference type="PANTHER" id="PTHR43798:SF31">
    <property type="entry name" value="AB HYDROLASE SUPERFAMILY PROTEIN YCLE"/>
    <property type="match status" value="1"/>
</dbReference>
<dbReference type="EMBL" id="PIUK01000145">
    <property type="protein sequence ID" value="MBY6277162.1"/>
    <property type="molecule type" value="Genomic_DNA"/>
</dbReference>
<dbReference type="AlphaFoldDB" id="A0A953LKM0"/>
<organism evidence="3 4">
    <name type="scientific">Symbiobacterium thermophilum</name>
    <dbReference type="NCBI Taxonomy" id="2734"/>
    <lineage>
        <taxon>Bacteria</taxon>
        <taxon>Bacillati</taxon>
        <taxon>Bacillota</taxon>
        <taxon>Clostridia</taxon>
        <taxon>Eubacteriales</taxon>
        <taxon>Symbiobacteriaceae</taxon>
        <taxon>Symbiobacterium</taxon>
    </lineage>
</organism>
<protein>
    <submittedName>
        <fullName evidence="3">Alpha/beta hydrolase</fullName>
    </submittedName>
</protein>
<proteinExistence type="predicted"/>
<evidence type="ECO:0000313" key="3">
    <source>
        <dbReference type="EMBL" id="MBY6277162.1"/>
    </source>
</evidence>
<dbReference type="Pfam" id="PF00561">
    <property type="entry name" value="Abhydrolase_1"/>
    <property type="match status" value="1"/>
</dbReference>
<accession>A0A953LKM0</accession>
<comment type="caution">
    <text evidence="3">The sequence shown here is derived from an EMBL/GenBank/DDBJ whole genome shotgun (WGS) entry which is preliminary data.</text>
</comment>
<evidence type="ECO:0000259" key="2">
    <source>
        <dbReference type="Pfam" id="PF00561"/>
    </source>
</evidence>
<evidence type="ECO:0000313" key="4">
    <source>
        <dbReference type="Proteomes" id="UP000732377"/>
    </source>
</evidence>
<evidence type="ECO:0000256" key="1">
    <source>
        <dbReference type="ARBA" id="ARBA00022801"/>
    </source>
</evidence>
<dbReference type="InterPro" id="IPR050266">
    <property type="entry name" value="AB_hydrolase_sf"/>
</dbReference>
<dbReference type="SUPFAM" id="SSF53474">
    <property type="entry name" value="alpha/beta-Hydrolases"/>
    <property type="match status" value="1"/>
</dbReference>
<reference evidence="3" key="1">
    <citation type="submission" date="2017-11" db="EMBL/GenBank/DDBJ databases">
        <title>Three new genomes from thermophilic consortium.</title>
        <authorList>
            <person name="Quaggio R."/>
            <person name="Amgarten D."/>
            <person name="Setubal J.C."/>
        </authorList>
    </citation>
    <scope>NUCLEOTIDE SEQUENCE</scope>
    <source>
        <strain evidence="3">ZCTH01-B2</strain>
    </source>
</reference>
<gene>
    <name evidence="3" type="ORF">CWE10_13280</name>
</gene>
<dbReference type="Gene3D" id="3.40.50.1820">
    <property type="entry name" value="alpha/beta hydrolase"/>
    <property type="match status" value="1"/>
</dbReference>
<dbReference type="PANTHER" id="PTHR43798">
    <property type="entry name" value="MONOACYLGLYCEROL LIPASE"/>
    <property type="match status" value="1"/>
</dbReference>
<dbReference type="InterPro" id="IPR000073">
    <property type="entry name" value="AB_hydrolase_1"/>
</dbReference>
<dbReference type="RefSeq" id="WP_273380302.1">
    <property type="nucleotide sequence ID" value="NZ_PIUK01000145.1"/>
</dbReference>